<dbReference type="EMBL" id="BLAL01000196">
    <property type="protein sequence ID" value="GES90871.1"/>
    <property type="molecule type" value="Genomic_DNA"/>
</dbReference>
<accession>A0A8H3LRJ6</accession>
<reference evidence="1" key="1">
    <citation type="submission" date="2019-10" db="EMBL/GenBank/DDBJ databases">
        <title>Conservation and host-specific expression of non-tandemly repeated heterogenous ribosome RNA gene in arbuscular mycorrhizal fungi.</title>
        <authorList>
            <person name="Maeda T."/>
            <person name="Kobayashi Y."/>
            <person name="Nakagawa T."/>
            <person name="Ezawa T."/>
            <person name="Yamaguchi K."/>
            <person name="Bino T."/>
            <person name="Nishimoto Y."/>
            <person name="Shigenobu S."/>
            <person name="Kawaguchi M."/>
        </authorList>
    </citation>
    <scope>NUCLEOTIDE SEQUENCE</scope>
    <source>
        <strain evidence="1">HR1</strain>
    </source>
</reference>
<dbReference type="Proteomes" id="UP000615446">
    <property type="component" value="Unassembled WGS sequence"/>
</dbReference>
<dbReference type="AlphaFoldDB" id="A0A8H3LRJ6"/>
<proteinExistence type="predicted"/>
<gene>
    <name evidence="1" type="ORF">RCL2_001769900</name>
</gene>
<sequence length="104" mass="12674">MIFKYKLLSEQLAVLKKTKRQYYKIYQDSCYRAYLRLYHNFRNALVDAILEFKHSTTPQQLISEFESLQLTRSLHMRETTFLDIIKECVPFILIEWLQSYLKDL</sequence>
<organism evidence="1 2">
    <name type="scientific">Rhizophagus clarus</name>
    <dbReference type="NCBI Taxonomy" id="94130"/>
    <lineage>
        <taxon>Eukaryota</taxon>
        <taxon>Fungi</taxon>
        <taxon>Fungi incertae sedis</taxon>
        <taxon>Mucoromycota</taxon>
        <taxon>Glomeromycotina</taxon>
        <taxon>Glomeromycetes</taxon>
        <taxon>Glomerales</taxon>
        <taxon>Glomeraceae</taxon>
        <taxon>Rhizophagus</taxon>
    </lineage>
</organism>
<protein>
    <submittedName>
        <fullName evidence="1">Uncharacterized protein</fullName>
    </submittedName>
</protein>
<comment type="caution">
    <text evidence="1">The sequence shown here is derived from an EMBL/GenBank/DDBJ whole genome shotgun (WGS) entry which is preliminary data.</text>
</comment>
<evidence type="ECO:0000313" key="2">
    <source>
        <dbReference type="Proteomes" id="UP000615446"/>
    </source>
</evidence>
<evidence type="ECO:0000313" key="1">
    <source>
        <dbReference type="EMBL" id="GES90871.1"/>
    </source>
</evidence>
<name>A0A8H3LRJ6_9GLOM</name>